<evidence type="ECO:0000256" key="7">
    <source>
        <dbReference type="ARBA" id="ARBA00022595"/>
    </source>
</evidence>
<evidence type="ECO:0000256" key="16">
    <source>
        <dbReference type="ARBA" id="ARBA00023054"/>
    </source>
</evidence>
<feature type="site" description="Cleavage" evidence="23">
    <location>
        <begin position="907"/>
        <end position="908"/>
    </location>
</feature>
<dbReference type="Gene3D" id="2.60.120.960">
    <property type="entry name" value="Spike glycoprotein, N-terminal domain"/>
    <property type="match status" value="1"/>
</dbReference>
<dbReference type="GO" id="GO:0019064">
    <property type="term" value="P:fusion of virus membrane with host plasma membrane"/>
    <property type="evidence" value="ECO:0007669"/>
    <property type="project" value="UniProtKB-UniRule"/>
</dbReference>
<dbReference type="Pfam" id="PF01601">
    <property type="entry name" value="CoV_S2"/>
    <property type="match status" value="1"/>
</dbReference>
<feature type="disulfide bond" evidence="23">
    <location>
        <begin position="375"/>
        <end position="428"/>
    </location>
</feature>
<keyword evidence="10 23" id="KW-1161">Viral attachment to host cell</keyword>
<comment type="subunit">
    <text evidence="23">Homotrimer; each monomer consists of a S1 and a S2 subunit. The resulting peplomers protrude from the virus surface as spikes.</text>
</comment>
<keyword evidence="17 23" id="KW-0472">Membrane</keyword>
<keyword evidence="21 23" id="KW-0449">Lipoprotein</keyword>
<dbReference type="SUPFAM" id="SSF143587">
    <property type="entry name" value="SARS receptor-binding domain-like"/>
    <property type="match status" value="1"/>
</dbReference>
<evidence type="ECO:0000256" key="5">
    <source>
        <dbReference type="ARBA" id="ARBA00022511"/>
    </source>
</evidence>
<accession>A0A866W1G7</accession>
<keyword evidence="3 23" id="KW-1168">Fusion of virus membrane with host membrane</keyword>
<evidence type="ECO:0000256" key="10">
    <source>
        <dbReference type="ARBA" id="ARBA00022804"/>
    </source>
</evidence>
<dbReference type="Pfam" id="PF16451">
    <property type="entry name" value="bCoV_S1_N"/>
    <property type="match status" value="1"/>
</dbReference>
<comment type="subcellular location">
    <subcellularLocation>
        <location evidence="2 23">Host cell membrane</location>
        <topology evidence="2 23">Single-pass type I membrane protein</topology>
    </subcellularLocation>
    <subcellularLocation>
        <location evidence="1 23">Host endoplasmic reticulum-Golgi intermediate compartment membrane</location>
        <topology evidence="1 23">Single-pass type I membrane protein</topology>
    </subcellularLocation>
    <subcellularLocation>
        <location evidence="23">Virion membrane</location>
        <topology evidence="23">Single-pass type I membrane protein</topology>
    </subcellularLocation>
    <text evidence="23">Accumulates in the endoplasmic reticulum-Golgi intermediate compartment, where it participates in virus particle assembly. Some S oligomers are transported to the host plasma membrane, where they may mediate cell-cell fusion.</text>
</comment>
<evidence type="ECO:0000256" key="23">
    <source>
        <dbReference type="HAMAP-Rule" id="MF_04099"/>
    </source>
</evidence>
<comment type="function">
    <text evidence="23">Spike protein S1: attaches the virion to the cell membrane by interacting with host receptor, initiating the infection.</text>
</comment>
<feature type="transmembrane region" description="Helical" evidence="24">
    <location>
        <begin position="1304"/>
        <end position="1327"/>
    </location>
</feature>
<evidence type="ECO:0000256" key="2">
    <source>
        <dbReference type="ARBA" id="ARBA00004402"/>
    </source>
</evidence>
<reference evidence="29" key="1">
    <citation type="submission" date="2020-07" db="EMBL/GenBank/DDBJ databases">
        <title>Extensive Genetic Diversity and Host Range of Rodent-borne Coronaviruses.</title>
        <authorList>
            <person name="Lin X.-D."/>
            <person name="Zhang H.-L."/>
            <person name="Wang M.-R."/>
            <person name="Guan X.-Q."/>
            <person name="Zhang Y.-Z."/>
        </authorList>
    </citation>
    <scope>NUCLEOTIDE SEQUENCE</scope>
    <source>
        <strain evidence="29">Longquan-723</strain>
    </source>
</reference>
<dbReference type="GO" id="GO:0075509">
    <property type="term" value="P:endocytosis involved in viral entry into host cell"/>
    <property type="evidence" value="ECO:0007669"/>
    <property type="project" value="UniProtKB-UniRule"/>
</dbReference>
<evidence type="ECO:0000256" key="1">
    <source>
        <dbReference type="ARBA" id="ARBA00004372"/>
    </source>
</evidence>
<feature type="chain" id="PRO_5033180872" description="Spike protein S2'" evidence="23">
    <location>
        <begin position="908"/>
        <end position="1359"/>
    </location>
</feature>
<evidence type="ECO:0000259" key="28">
    <source>
        <dbReference type="PROSITE" id="PS51924"/>
    </source>
</evidence>
<feature type="coiled-coil region" evidence="23">
    <location>
        <begin position="1265"/>
        <end position="1293"/>
    </location>
</feature>
<dbReference type="Pfam" id="PF09408">
    <property type="entry name" value="bCoV_S1_RBD"/>
    <property type="match status" value="1"/>
</dbReference>
<protein>
    <recommendedName>
        <fullName evidence="23">Spike glycoprotein</fullName>
        <shortName evidence="23">S glycoprotein</shortName>
    </recommendedName>
    <alternativeName>
        <fullName evidence="23">E2</fullName>
    </alternativeName>
    <alternativeName>
        <fullName evidence="23">Peplomer protein</fullName>
    </alternativeName>
    <component>
        <recommendedName>
            <fullName evidence="23">Spike protein S1</fullName>
        </recommendedName>
    </component>
    <component>
        <recommendedName>
            <fullName evidence="23">Spike protein S2</fullName>
        </recommendedName>
    </component>
    <component>
        <recommendedName>
            <fullName evidence="23">Spike protein S2'</fullName>
        </recommendedName>
    </component>
</protein>
<feature type="domain" description="Coronavirus spike (S) glycoprotein S2 subunit heptad repeat 2 (HR2) region profile" evidence="28">
    <location>
        <begin position="1232"/>
        <end position="1315"/>
    </location>
</feature>
<feature type="disulfide bond" evidence="23">
    <location>
        <begin position="932"/>
        <end position="943"/>
    </location>
</feature>
<feature type="topological domain" description="Cytoplasmic" evidence="23">
    <location>
        <begin position="1325"/>
        <end position="1359"/>
    </location>
</feature>
<feature type="domain" description="Coronavirus spike (S) glycoprotein S2 subunit heptad repeat 1 (HR1) region profile" evidence="27">
    <location>
        <begin position="984"/>
        <end position="1089"/>
    </location>
</feature>
<evidence type="ECO:0000256" key="15">
    <source>
        <dbReference type="ARBA" id="ARBA00023026"/>
    </source>
</evidence>
<dbReference type="GO" id="GO:0016020">
    <property type="term" value="C:membrane"/>
    <property type="evidence" value="ECO:0007669"/>
    <property type="project" value="UniProtKB-UniRule"/>
</dbReference>
<dbReference type="InterPro" id="IPR032500">
    <property type="entry name" value="bCoV_S1_N"/>
</dbReference>
<evidence type="ECO:0000256" key="13">
    <source>
        <dbReference type="ARBA" id="ARBA00022879"/>
    </source>
</evidence>
<keyword evidence="5 23" id="KW-1032">Host cell membrane</keyword>
<evidence type="ECO:0000313" key="29">
    <source>
        <dbReference type="EMBL" id="QOE77317.1"/>
    </source>
</evidence>
<dbReference type="InterPro" id="IPR044339">
    <property type="entry name" value="Spike_S1_NTD_MHV-like"/>
</dbReference>
<dbReference type="Gene3D" id="3.30.70.1840">
    <property type="match status" value="1"/>
</dbReference>
<keyword evidence="4 23" id="KW-1170">Fusion of virus membrane with host endosomal membrane</keyword>
<dbReference type="PROSITE" id="PS51922">
    <property type="entry name" value="BCOV_S1_NTD"/>
    <property type="match status" value="1"/>
</dbReference>
<evidence type="ECO:0000256" key="17">
    <source>
        <dbReference type="ARBA" id="ARBA00023136"/>
    </source>
</evidence>
<gene>
    <name evidence="23 29" type="primary">S</name>
</gene>
<keyword evidence="19 23" id="KW-1015">Disulfide bond</keyword>
<evidence type="ECO:0000256" key="8">
    <source>
        <dbReference type="ARBA" id="ARBA00022692"/>
    </source>
</evidence>
<organism evidence="29">
    <name type="scientific">Betacoronavirus HKU24</name>
    <dbReference type="NCBI Taxonomy" id="1590370"/>
    <lineage>
        <taxon>Viruses</taxon>
        <taxon>Riboviria</taxon>
        <taxon>Orthornavirae</taxon>
        <taxon>Pisuviricota</taxon>
        <taxon>Pisoniviricetes</taxon>
        <taxon>Nidovirales</taxon>
        <taxon>Cornidovirineae</taxon>
        <taxon>Coronaviridae</taxon>
        <taxon>Orthocoronavirinae</taxon>
        <taxon>Betacoronavirus</taxon>
        <taxon>Embecovirus</taxon>
        <taxon>Betacoronavirus ratti</taxon>
        <taxon>China Rattus coronavirus HKU24</taxon>
    </lineage>
</organism>
<dbReference type="PROSITE" id="PS51921">
    <property type="entry name" value="BCOV_S1_CTD"/>
    <property type="match status" value="1"/>
</dbReference>
<keyword evidence="13 23" id="KW-0261">Viral envelope protein</keyword>
<dbReference type="PROSITE" id="PS51923">
    <property type="entry name" value="COV_S2_HR1"/>
    <property type="match status" value="1"/>
</dbReference>
<evidence type="ECO:0000256" key="6">
    <source>
        <dbReference type="ARBA" id="ARBA00022581"/>
    </source>
</evidence>
<comment type="domain">
    <text evidence="23">Fusion peptide 1 (FP1) and fusion peptide 2 (FP2) function cooperatively and have a membrane-ordering effect on lipid headgroups and shallow hydrophobic regions of target bilayers. They are considered as two domains of an extended, bipartite FP. The membrane-ordering activity is calcium-dependent and also dependent on correct folding, which is maintained by an internal disulfide bond in FP2.</text>
</comment>
<dbReference type="GO" id="GO:0019031">
    <property type="term" value="C:viral envelope"/>
    <property type="evidence" value="ECO:0007669"/>
    <property type="project" value="UniProtKB-UniRule"/>
</dbReference>
<comment type="function">
    <text evidence="23">Spike protein S2': Acts as a viral fusion peptide which is unmasked following S2 cleavage occurring upon virus endocytosis.</text>
</comment>
<evidence type="ECO:0000256" key="12">
    <source>
        <dbReference type="ARBA" id="ARBA00022870"/>
    </source>
</evidence>
<dbReference type="InterPro" id="IPR043473">
    <property type="entry name" value="S2_sf_CoV"/>
</dbReference>
<keyword evidence="9 23" id="KW-0732">Signal</keyword>
<evidence type="ECO:0000256" key="11">
    <source>
        <dbReference type="ARBA" id="ARBA00022844"/>
    </source>
</evidence>
<evidence type="ECO:0000256" key="9">
    <source>
        <dbReference type="ARBA" id="ARBA00022729"/>
    </source>
</evidence>
<keyword evidence="7 23" id="KW-1162">Viral penetration into host cytoplasm</keyword>
<dbReference type="GO" id="GO:0055036">
    <property type="term" value="C:virion membrane"/>
    <property type="evidence" value="ECO:0007669"/>
    <property type="project" value="UniProtKB-SubCell"/>
</dbReference>
<dbReference type="CDD" id="cd21625">
    <property type="entry name" value="MHV-like_Spike_S1_NTD"/>
    <property type="match status" value="1"/>
</dbReference>
<dbReference type="FunFam" id="1.20.5.300:FF:000003">
    <property type="entry name" value="Spike glycoprotein"/>
    <property type="match status" value="1"/>
</dbReference>
<dbReference type="InterPro" id="IPR043002">
    <property type="entry name" value="Spike_N_sf"/>
</dbReference>
<feature type="short sequence motif" description="KxHxx" evidence="23">
    <location>
        <begin position="1355"/>
        <end position="1359"/>
    </location>
</feature>
<comment type="caution">
    <text evidence="23">Lacks conserved residue(s) required for the propagation of feature annotation.</text>
</comment>
<dbReference type="GO" id="GO:0039654">
    <property type="term" value="P:fusion of virus membrane with host endosome membrane"/>
    <property type="evidence" value="ECO:0007669"/>
    <property type="project" value="UniProtKB-UniRule"/>
</dbReference>
<evidence type="ECO:0000256" key="14">
    <source>
        <dbReference type="ARBA" id="ARBA00022989"/>
    </source>
</evidence>
<dbReference type="GO" id="GO:0044173">
    <property type="term" value="C:host cell endoplasmic reticulum-Golgi intermediate compartment membrane"/>
    <property type="evidence" value="ECO:0007669"/>
    <property type="project" value="UniProtKB-SubCell"/>
</dbReference>
<dbReference type="Gene3D" id="1.20.5.300">
    <property type="match status" value="2"/>
</dbReference>
<dbReference type="EMBL" id="MT820630">
    <property type="protein sequence ID" value="QOE77317.1"/>
    <property type="molecule type" value="Genomic_RNA"/>
</dbReference>
<keyword evidence="16 23" id="KW-0175">Coiled coil</keyword>
<keyword evidence="6 23" id="KW-0945">Host-virus interaction</keyword>
<feature type="region of interest" description="Fusion peptide 1" evidence="23">
    <location>
        <begin position="908"/>
        <end position="929"/>
    </location>
</feature>
<evidence type="ECO:0000256" key="22">
    <source>
        <dbReference type="ARBA" id="ARBA00023296"/>
    </source>
</evidence>
<keyword evidence="14 23" id="KW-1133">Transmembrane helix</keyword>
<dbReference type="FunFam" id="1.20.5.300:FF:000006">
    <property type="entry name" value="Spike glycoprotein"/>
    <property type="match status" value="1"/>
</dbReference>
<dbReference type="Pfam" id="PF19209">
    <property type="entry name" value="CoV_S1_C"/>
    <property type="match status" value="1"/>
</dbReference>
<proteinExistence type="inferred from homology"/>
<keyword evidence="18 23" id="KW-0564">Palmitate</keyword>
<sequence>MVIIFLFLLAKPTFGIIGDFKCTQMWINSAATSQPSISTEVVDVSKGVGTYYVLNRVYLNTSLLLTGYYPVAGSTYRNLLLKGTQWLSTNWFLPPFLSEFNSGIFVKARNSKPVFNGITHSEFGTIVFGTSFVNTTYTIVIEPSTQVVNGKVIGTLSASVCQYTMCEYPNTACNPVLGNGRPSLWHASTGVVPCLYQRNFTYNVAADNIYFHFYQDGGTFYAYVGDESPITTLLFQVYLGTVITHYYVLPLVCNARETYQYWVTPLIKREYLLVFDGIGVITNAVDCASDHMSEIQCMTQNIKPFTGVYELTGYTVQPIADVYRRIPNLPDCEIEQWLNDPQVPSPISWERKTFSNCNFNMSSLLSKVRATSFSCNNIDASKIYDMCFGSITIDKFAIPNSRKVDLQFGSSGYIQNYNYRLDQSATSCQLYYGIPANNVTVTKKNPSGWNNRYGFVEFKPVNSGQNYDKYSAIYSTMCFNVPNDYCPCKVGCPAGTVVRPQVGTSTSGQPIYDCPGYPWLTSSSCKQTPATVGVGQHCPGIGVMADQCGAIYAGRIPSSHVRGSNTQYSAGTSQPYHYAWTSFGADTCLSGGNCQVFANVLLNNVNSGTTCATDLHKANTEIILGVCVKYDLYGISGQGIFTEVNATYYNSWQNLLYDSNGGLYGFKDFLTNRTYMIRSCYSGRVSAAYHSDTDEPALLYRNLKCSYVFNNSIPMSRSVVRYFDSYLGCVVNADDDIAEAVGSCNLTVGSGYCVDYSATRRSKRDLNTGYRLTNFEPFVPTLVNDSVESVGGLYEIQIPTEFTIGNLEEFVQTTSPKVTIDCAAFVCGDYAACREQLLEYGSFCDNINTILNEVNSMIDTSQYQLASTLMNGVTLSSRLKDGISFNQDDINFSSVMGCVGSNCISHRSLIEDILFNKVKLSDVGFVDAYNNCTQGSEIRDLVCVQSFNGIKVLPPVLSESQMSGYATGVGLSMLFPPFSAAAGVPFTMSVQYRINGLGVTMDVLNQNQKMIANAFNNALTAIQNGFDATNSALAKIQSVVNANAEALNNLLQQLSNRFGAISSSLQEILSRLDALEAQVQIDRLINGRLTALNAYVSQQLSDITLVKFSASQAIEKINECVKSQSTRVNFCGNGNHILSLVQNAPYGLYFIHFSYQPTKYTTAYVSPGLCLAGDVGVAPKSGYFIKVNDKWMFTGSGYYHPEPITNDNVIMMSNCAVNFTKAPDVVLNTSIPNLPDFKEELDKWFKNQSSVAPDLSLDLERINVTFLDLQEEMDRIQDAIKKLNDSYINLKEIGTYEMYVKWPWYVWLLIGLAGVAVLVLLFFVCCCTGCGASCFKKCGSCCDDYGGHQDIVVKTSHDD</sequence>
<dbReference type="HAMAP" id="MF_04099">
    <property type="entry name" value="BETA_CORONA_SPIKE"/>
    <property type="match status" value="1"/>
</dbReference>
<name>A0A866W1G7_9BETC</name>
<feature type="disulfide bond" evidence="23">
    <location>
        <begin position="332"/>
        <end position="357"/>
    </location>
</feature>
<keyword evidence="8 23" id="KW-0812">Transmembrane</keyword>
<feature type="domain" description="BetaCoV S1-NTD" evidence="26">
    <location>
        <begin position="16"/>
        <end position="299"/>
    </location>
</feature>
<evidence type="ECO:0000259" key="26">
    <source>
        <dbReference type="PROSITE" id="PS51922"/>
    </source>
</evidence>
<dbReference type="GO" id="GO:0046813">
    <property type="term" value="P:receptor-mediated virion attachment to host cell"/>
    <property type="evidence" value="ECO:0007669"/>
    <property type="project" value="UniProtKB-UniRule"/>
</dbReference>
<keyword evidence="12 23" id="KW-1043">Host membrane</keyword>
<evidence type="ECO:0000256" key="18">
    <source>
        <dbReference type="ARBA" id="ARBA00023139"/>
    </source>
</evidence>
<keyword evidence="11 23" id="KW-0946">Virion</keyword>
<comment type="function">
    <text evidence="23">Spike protein S2: mediates fusion of the virion and cellular membranes by acting as a class I viral fusion protein. Under the current model, the protein has at least three conformational states: pre-fusion native state, pre-hairpin intermediate state, and post-fusion hairpin state. During viral and target cell membrane fusion, the coiled coil regions (heptad repeats) assume a trimer-of-hairpins structure, positioning the fusion peptide in close proximity to the C-terminal region of the ectodomain. The formation of this structure appears to drive apposition and subsequent fusion of viral and target cell membranes.</text>
</comment>
<dbReference type="PROSITE" id="PS51924">
    <property type="entry name" value="COV_S2_HR2"/>
    <property type="match status" value="1"/>
</dbReference>
<comment type="similarity">
    <text evidence="23">Belongs to the betacoronaviruses spike protein family.</text>
</comment>
<evidence type="ECO:0000259" key="27">
    <source>
        <dbReference type="PROSITE" id="PS51923"/>
    </source>
</evidence>
<feature type="domain" description="BetaCoV S1-CTD" evidence="25">
    <location>
        <begin position="330"/>
        <end position="613"/>
    </location>
</feature>
<keyword evidence="15 23" id="KW-0843">Virulence</keyword>
<dbReference type="InterPro" id="IPR043607">
    <property type="entry name" value="CoV_S1_C"/>
</dbReference>
<dbReference type="InterPro" id="IPR044874">
    <property type="entry name" value="Spike_S2_CoV_HR2"/>
</dbReference>
<dbReference type="InterPro" id="IPR044873">
    <property type="entry name" value="Spike_S2_CoV_HR1"/>
</dbReference>
<feature type="region of interest" description="Heptad repeat 1" evidence="23">
    <location>
        <begin position="1008"/>
        <end position="1058"/>
    </location>
</feature>
<feature type="chain" id="PRO_5033180871" description="Spike protein S2" evidence="23">
    <location>
        <begin position="761"/>
        <end position="1359"/>
    </location>
</feature>
<evidence type="ECO:0000256" key="4">
    <source>
        <dbReference type="ARBA" id="ARBA00022510"/>
    </source>
</evidence>
<dbReference type="SUPFAM" id="SSF111474">
    <property type="entry name" value="Coronavirus S2 glycoprotein"/>
    <property type="match status" value="2"/>
</dbReference>
<keyword evidence="20 23" id="KW-0325">Glycoprotein</keyword>
<dbReference type="InterPro" id="IPR002552">
    <property type="entry name" value="Spike_S2_CoV"/>
</dbReference>
<evidence type="ECO:0000259" key="25">
    <source>
        <dbReference type="PROSITE" id="PS51921"/>
    </source>
</evidence>
<feature type="region of interest" description="Fusion peptide 2" evidence="23">
    <location>
        <begin position="927"/>
        <end position="947"/>
    </location>
</feature>
<comment type="PTM">
    <text evidence="23">Specific enzymatic cleavages in vivo yield mature proteins. The precursor is processed into S1 and S2 by host cell furin or another cellular protease to yield the mature S1 and S2 proteins. Additionally, a second cleavage leads to the release of a fusion peptide after viral attachment to host cell receptor.</text>
</comment>
<evidence type="ECO:0000256" key="24">
    <source>
        <dbReference type="SAM" id="Phobius"/>
    </source>
</evidence>
<dbReference type="GO" id="GO:0020002">
    <property type="term" value="C:host cell plasma membrane"/>
    <property type="evidence" value="ECO:0007669"/>
    <property type="project" value="UniProtKB-SubCell"/>
</dbReference>
<evidence type="ECO:0000256" key="21">
    <source>
        <dbReference type="ARBA" id="ARBA00023288"/>
    </source>
</evidence>
<keyword evidence="22 23" id="KW-1160">Virus entry into host cell</keyword>
<comment type="PTM">
    <text evidence="23">The cytoplasmic Cys-rich domain is palmitoylated. Spike glycoprotein is digested within host endosomes.</text>
</comment>
<dbReference type="CDD" id="cd21478">
    <property type="entry name" value="HKU1-like_CoV_Spike_S1_RBD"/>
    <property type="match status" value="1"/>
</dbReference>
<evidence type="ECO:0000256" key="3">
    <source>
        <dbReference type="ARBA" id="ARBA00022506"/>
    </source>
</evidence>
<feature type="coiled-coil region" evidence="23">
    <location>
        <begin position="1037"/>
        <end position="1081"/>
    </location>
</feature>
<dbReference type="InterPro" id="IPR036326">
    <property type="entry name" value="Spike_S1_RBD_sf_bCoV"/>
</dbReference>
<dbReference type="InterPro" id="IPR018548">
    <property type="entry name" value="Spike_S1_RBD_bCoV"/>
</dbReference>
<evidence type="ECO:0000256" key="20">
    <source>
        <dbReference type="ARBA" id="ARBA00023180"/>
    </source>
</evidence>
<evidence type="ECO:0000256" key="19">
    <source>
        <dbReference type="ARBA" id="ARBA00023157"/>
    </source>
</evidence>
<dbReference type="InterPro" id="IPR042578">
    <property type="entry name" value="BETA_CORONA_SPIKE"/>
</dbReference>
<dbReference type="CDD" id="cd22380">
    <property type="entry name" value="HKU1-CoV-like_Spike_SD1-2_S1-S2_S2"/>
    <property type="match status" value="1"/>
</dbReference>